<keyword evidence="1" id="KW-0547">Nucleotide-binding</keyword>
<dbReference type="PROSITE" id="PS51084">
    <property type="entry name" value="HIT_2"/>
    <property type="match status" value="1"/>
</dbReference>
<dbReference type="InterPro" id="IPR039383">
    <property type="entry name" value="FHIT"/>
</dbReference>
<protein>
    <submittedName>
        <fullName evidence="6">Hydrolase</fullName>
    </submittedName>
</protein>
<name>A0A8H9L2U6_9MICO</name>
<evidence type="ECO:0000313" key="6">
    <source>
        <dbReference type="EMBL" id="GGM24123.1"/>
    </source>
</evidence>
<dbReference type="PANTHER" id="PTHR42997">
    <property type="entry name" value="HIT FAMILY HYDROLASE"/>
    <property type="match status" value="1"/>
</dbReference>
<accession>A0A8H9L2U6</accession>
<reference evidence="6" key="2">
    <citation type="submission" date="2020-09" db="EMBL/GenBank/DDBJ databases">
        <authorList>
            <person name="Sun Q."/>
            <person name="Ohkuma M."/>
        </authorList>
    </citation>
    <scope>NUCLEOTIDE SEQUENCE</scope>
    <source>
        <strain evidence="6">JCM 3051</strain>
    </source>
</reference>
<reference evidence="6" key="1">
    <citation type="journal article" date="2014" name="Int. J. Syst. Evol. Microbiol.">
        <title>Complete genome sequence of Corynebacterium casei LMG S-19264T (=DSM 44701T), isolated from a smear-ripened cheese.</title>
        <authorList>
            <consortium name="US DOE Joint Genome Institute (JGI-PGF)"/>
            <person name="Walter F."/>
            <person name="Albersmeier A."/>
            <person name="Kalinowski J."/>
            <person name="Ruckert C."/>
        </authorList>
    </citation>
    <scope>NUCLEOTIDE SEQUENCE</scope>
    <source>
        <strain evidence="6">JCM 3051</strain>
    </source>
</reference>
<feature type="binding site" evidence="3">
    <location>
        <position position="71"/>
    </location>
    <ligand>
        <name>substrate</name>
    </ligand>
</feature>
<dbReference type="InterPro" id="IPR036265">
    <property type="entry name" value="HIT-like_sf"/>
</dbReference>
<comment type="caution">
    <text evidence="6">The sequence shown here is derived from an EMBL/GenBank/DDBJ whole genome shotgun (WGS) entry which is preliminary data.</text>
</comment>
<dbReference type="Gene3D" id="3.30.428.10">
    <property type="entry name" value="HIT-like"/>
    <property type="match status" value="1"/>
</dbReference>
<dbReference type="PANTHER" id="PTHR42997:SF1">
    <property type="entry name" value="AP-4-A PHOSPHORYLASE"/>
    <property type="match status" value="1"/>
</dbReference>
<organism evidence="6 7">
    <name type="scientific">Promicromonospora citrea</name>
    <dbReference type="NCBI Taxonomy" id="43677"/>
    <lineage>
        <taxon>Bacteria</taxon>
        <taxon>Bacillati</taxon>
        <taxon>Actinomycetota</taxon>
        <taxon>Actinomycetes</taxon>
        <taxon>Micrococcales</taxon>
        <taxon>Promicromonosporaceae</taxon>
        <taxon>Promicromonospora</taxon>
    </lineage>
</organism>
<keyword evidence="6" id="KW-0378">Hydrolase</keyword>
<feature type="active site" description="Tele-AMP-histidine intermediate" evidence="2">
    <location>
        <position position="141"/>
    </location>
</feature>
<feature type="short sequence motif" description="Histidine triad motif" evidence="4">
    <location>
        <begin position="139"/>
        <end position="143"/>
    </location>
</feature>
<dbReference type="SUPFAM" id="SSF54197">
    <property type="entry name" value="HIT-like"/>
    <property type="match status" value="1"/>
</dbReference>
<evidence type="ECO:0000256" key="3">
    <source>
        <dbReference type="PIRSR" id="PIRSR639383-2"/>
    </source>
</evidence>
<feature type="binding site" evidence="3">
    <location>
        <position position="143"/>
    </location>
    <ligand>
        <name>substrate</name>
    </ligand>
</feature>
<evidence type="ECO:0000313" key="7">
    <source>
        <dbReference type="Proteomes" id="UP000655589"/>
    </source>
</evidence>
<dbReference type="GO" id="GO:0016787">
    <property type="term" value="F:hydrolase activity"/>
    <property type="evidence" value="ECO:0007669"/>
    <property type="project" value="UniProtKB-KW"/>
</dbReference>
<dbReference type="InterPro" id="IPR011146">
    <property type="entry name" value="HIT-like"/>
</dbReference>
<evidence type="ECO:0000256" key="4">
    <source>
        <dbReference type="PROSITE-ProRule" id="PRU00464"/>
    </source>
</evidence>
<dbReference type="InterPro" id="IPR052908">
    <property type="entry name" value="AP-4-A_phosphorylase"/>
</dbReference>
<dbReference type="AlphaFoldDB" id="A0A8H9L2U6"/>
<sequence>MEPTGQDRADFGPPADGYQRLWTPHRMVYIGGQDKPADSSVGQCPFCRIPQGDDEQGLVVARGQRCYVVLNLYPYNSGHLMVLPYRHVSDYTDLDEAETAELARMTQHAVRVSRAVYAPAGFNLGINQGEVAGAGIAAHLHQHVVPRWLGDANFLPVVAQTKALPELLADTRRRLAEAWDTVDDTVEDTKEN</sequence>
<dbReference type="CDD" id="cd01275">
    <property type="entry name" value="FHIT"/>
    <property type="match status" value="1"/>
</dbReference>
<proteinExistence type="predicted"/>
<evidence type="ECO:0000256" key="1">
    <source>
        <dbReference type="ARBA" id="ARBA00022741"/>
    </source>
</evidence>
<keyword evidence="7" id="KW-1185">Reference proteome</keyword>
<dbReference type="GO" id="GO:0000166">
    <property type="term" value="F:nucleotide binding"/>
    <property type="evidence" value="ECO:0007669"/>
    <property type="project" value="UniProtKB-KW"/>
</dbReference>
<dbReference type="RefSeq" id="WP_171106243.1">
    <property type="nucleotide sequence ID" value="NZ_BMPT01000006.1"/>
</dbReference>
<dbReference type="Proteomes" id="UP000655589">
    <property type="component" value="Unassembled WGS sequence"/>
</dbReference>
<evidence type="ECO:0000256" key="2">
    <source>
        <dbReference type="PIRSR" id="PIRSR639383-1"/>
    </source>
</evidence>
<gene>
    <name evidence="6" type="ORF">GCM10010102_19760</name>
</gene>
<dbReference type="Pfam" id="PF01230">
    <property type="entry name" value="HIT"/>
    <property type="match status" value="1"/>
</dbReference>
<evidence type="ECO:0000259" key="5">
    <source>
        <dbReference type="PROSITE" id="PS51084"/>
    </source>
</evidence>
<dbReference type="EMBL" id="BMPT01000006">
    <property type="protein sequence ID" value="GGM24123.1"/>
    <property type="molecule type" value="Genomic_DNA"/>
</dbReference>
<feature type="domain" description="HIT" evidence="5">
    <location>
        <begin position="45"/>
        <end position="154"/>
    </location>
</feature>